<accession>A0AAE0WAN0</accession>
<gene>
    <name evidence="2" type="ORF">CHS0354_007309</name>
</gene>
<dbReference type="AlphaFoldDB" id="A0AAE0WAN0"/>
<evidence type="ECO:0000256" key="1">
    <source>
        <dbReference type="SAM" id="MobiDB-lite"/>
    </source>
</evidence>
<reference evidence="2" key="2">
    <citation type="journal article" date="2021" name="Genome Biol. Evol.">
        <title>Developing a high-quality reference genome for a parasitic bivalve with doubly uniparental inheritance (Bivalvia: Unionida).</title>
        <authorList>
            <person name="Smith C.H."/>
        </authorList>
    </citation>
    <scope>NUCLEOTIDE SEQUENCE</scope>
    <source>
        <strain evidence="2">CHS0354</strain>
        <tissue evidence="2">Mantle</tissue>
    </source>
</reference>
<feature type="non-terminal residue" evidence="2">
    <location>
        <position position="1"/>
    </location>
</feature>
<dbReference type="Proteomes" id="UP001195483">
    <property type="component" value="Unassembled WGS sequence"/>
</dbReference>
<evidence type="ECO:0000313" key="3">
    <source>
        <dbReference type="Proteomes" id="UP001195483"/>
    </source>
</evidence>
<name>A0AAE0WAN0_9BIVA</name>
<keyword evidence="3" id="KW-1185">Reference proteome</keyword>
<reference evidence="2" key="3">
    <citation type="submission" date="2023-05" db="EMBL/GenBank/DDBJ databases">
        <authorList>
            <person name="Smith C.H."/>
        </authorList>
    </citation>
    <scope>NUCLEOTIDE SEQUENCE</scope>
    <source>
        <strain evidence="2">CHS0354</strain>
        <tissue evidence="2">Mantle</tissue>
    </source>
</reference>
<evidence type="ECO:0000313" key="2">
    <source>
        <dbReference type="EMBL" id="KAK3608278.1"/>
    </source>
</evidence>
<protein>
    <submittedName>
        <fullName evidence="2">Uncharacterized protein</fullName>
    </submittedName>
</protein>
<feature type="region of interest" description="Disordered" evidence="1">
    <location>
        <begin position="27"/>
        <end position="52"/>
    </location>
</feature>
<sequence>WNHNTQAVSEKNYLPENIKKRRVARPEHITPLHTNRILQEKSPKKTKAASTTNQCIADQTQLYSPKPQLVTLPSASST</sequence>
<comment type="caution">
    <text evidence="2">The sequence shown here is derived from an EMBL/GenBank/DDBJ whole genome shotgun (WGS) entry which is preliminary data.</text>
</comment>
<proteinExistence type="predicted"/>
<reference evidence="2" key="1">
    <citation type="journal article" date="2021" name="Genome Biol. Evol.">
        <title>A High-Quality Reference Genome for a Parasitic Bivalve with Doubly Uniparental Inheritance (Bivalvia: Unionida).</title>
        <authorList>
            <person name="Smith C.H."/>
        </authorList>
    </citation>
    <scope>NUCLEOTIDE SEQUENCE</scope>
    <source>
        <strain evidence="2">CHS0354</strain>
    </source>
</reference>
<organism evidence="2 3">
    <name type="scientific">Potamilus streckersoni</name>
    <dbReference type="NCBI Taxonomy" id="2493646"/>
    <lineage>
        <taxon>Eukaryota</taxon>
        <taxon>Metazoa</taxon>
        <taxon>Spiralia</taxon>
        <taxon>Lophotrochozoa</taxon>
        <taxon>Mollusca</taxon>
        <taxon>Bivalvia</taxon>
        <taxon>Autobranchia</taxon>
        <taxon>Heteroconchia</taxon>
        <taxon>Palaeoheterodonta</taxon>
        <taxon>Unionida</taxon>
        <taxon>Unionoidea</taxon>
        <taxon>Unionidae</taxon>
        <taxon>Ambleminae</taxon>
        <taxon>Lampsilini</taxon>
        <taxon>Potamilus</taxon>
    </lineage>
</organism>
<dbReference type="EMBL" id="JAEAOA010000502">
    <property type="protein sequence ID" value="KAK3608278.1"/>
    <property type="molecule type" value="Genomic_DNA"/>
</dbReference>